<dbReference type="SUPFAM" id="SSF53254">
    <property type="entry name" value="Phosphoglycerate mutase-like"/>
    <property type="match status" value="1"/>
</dbReference>
<dbReference type="PANTHER" id="PTHR48100:SF15">
    <property type="entry name" value="SEDOHEPTULOSE 1,7-BISPHOSPHATASE"/>
    <property type="match status" value="1"/>
</dbReference>
<feature type="binding site" evidence="2">
    <location>
        <begin position="101"/>
        <end position="104"/>
    </location>
    <ligand>
        <name>substrate</name>
    </ligand>
</feature>
<reference evidence="3 4" key="1">
    <citation type="submission" date="2016-04" db="EMBL/GenBank/DDBJ databases">
        <title>Draft genome of Fonsecaea erecta CBS 125763.</title>
        <authorList>
            <person name="Weiss V.A."/>
            <person name="Vicente V.A."/>
            <person name="Raittz R.T."/>
            <person name="Moreno L.F."/>
            <person name="De Souza E.M."/>
            <person name="Pedrosa F.O."/>
            <person name="Steffens M.B."/>
            <person name="Faoro H."/>
            <person name="Tadra-Sfeir M.Z."/>
            <person name="Najafzadeh M.J."/>
            <person name="Felipe M.S."/>
            <person name="Teixeira M."/>
            <person name="Sun J."/>
            <person name="Xi L."/>
            <person name="Gomes R."/>
            <person name="De Azevedo C.M."/>
            <person name="Salgado C.G."/>
            <person name="Da Silva M.B."/>
            <person name="Nascimento M.F."/>
            <person name="Queiroz-Telles F."/>
            <person name="Attili D.S."/>
            <person name="Gorbushina A."/>
        </authorList>
    </citation>
    <scope>NUCLEOTIDE SEQUENCE [LARGE SCALE GENOMIC DNA]</scope>
    <source>
        <strain evidence="3 4">CBS 125763</strain>
    </source>
</reference>
<evidence type="ECO:0000256" key="2">
    <source>
        <dbReference type="PIRSR" id="PIRSR613078-2"/>
    </source>
</evidence>
<keyword evidence="4" id="KW-1185">Reference proteome</keyword>
<gene>
    <name evidence="3" type="ORF">AYL99_07182</name>
</gene>
<dbReference type="GO" id="GO:0046390">
    <property type="term" value="P:ribose phosphate biosynthetic process"/>
    <property type="evidence" value="ECO:0007669"/>
    <property type="project" value="TreeGrafter"/>
</dbReference>
<dbReference type="EMBL" id="LVYI01000006">
    <property type="protein sequence ID" value="OAP58092.1"/>
    <property type="molecule type" value="Genomic_DNA"/>
</dbReference>
<dbReference type="InterPro" id="IPR013078">
    <property type="entry name" value="His_Pase_superF_clade-1"/>
</dbReference>
<dbReference type="SMART" id="SM00855">
    <property type="entry name" value="PGAM"/>
    <property type="match status" value="1"/>
</dbReference>
<dbReference type="Gene3D" id="3.40.50.1240">
    <property type="entry name" value="Phosphoglycerate mutase-like"/>
    <property type="match status" value="1"/>
</dbReference>
<protein>
    <recommendedName>
        <fullName evidence="5">Phosphoglycerate mutase</fullName>
    </recommendedName>
</protein>
<evidence type="ECO:0000313" key="3">
    <source>
        <dbReference type="EMBL" id="OAP58092.1"/>
    </source>
</evidence>
<feature type="active site" description="Tele-phosphohistidine intermediate" evidence="1">
    <location>
        <position position="16"/>
    </location>
</feature>
<proteinExistence type="predicted"/>
<comment type="caution">
    <text evidence="3">The sequence shown here is derived from an EMBL/GenBank/DDBJ whole genome shotgun (WGS) entry which is preliminary data.</text>
</comment>
<dbReference type="PANTHER" id="PTHR48100">
    <property type="entry name" value="BROAD-SPECIFICITY PHOSPHATASE YOR283W-RELATED"/>
    <property type="match status" value="1"/>
</dbReference>
<dbReference type="GO" id="GO:0050278">
    <property type="term" value="F:sedoheptulose-bisphosphatase activity"/>
    <property type="evidence" value="ECO:0007669"/>
    <property type="project" value="TreeGrafter"/>
</dbReference>
<dbReference type="STRING" id="1367422.A0A178ZEM6"/>
<organism evidence="3 4">
    <name type="scientific">Fonsecaea erecta</name>
    <dbReference type="NCBI Taxonomy" id="1367422"/>
    <lineage>
        <taxon>Eukaryota</taxon>
        <taxon>Fungi</taxon>
        <taxon>Dikarya</taxon>
        <taxon>Ascomycota</taxon>
        <taxon>Pezizomycotina</taxon>
        <taxon>Eurotiomycetes</taxon>
        <taxon>Chaetothyriomycetidae</taxon>
        <taxon>Chaetothyriales</taxon>
        <taxon>Herpotrichiellaceae</taxon>
        <taxon>Fonsecaea</taxon>
    </lineage>
</organism>
<dbReference type="CDD" id="cd07067">
    <property type="entry name" value="HP_PGM_like"/>
    <property type="match status" value="1"/>
</dbReference>
<dbReference type="Proteomes" id="UP000078343">
    <property type="component" value="Unassembled WGS sequence"/>
</dbReference>
<evidence type="ECO:0008006" key="5">
    <source>
        <dbReference type="Google" id="ProtNLM"/>
    </source>
</evidence>
<dbReference type="InterPro" id="IPR029033">
    <property type="entry name" value="His_PPase_superfam"/>
</dbReference>
<evidence type="ECO:0000256" key="1">
    <source>
        <dbReference type="PIRSR" id="PIRSR613078-1"/>
    </source>
</evidence>
<dbReference type="AlphaFoldDB" id="A0A178ZEM6"/>
<accession>A0A178ZEM6</accession>
<dbReference type="Pfam" id="PF00300">
    <property type="entry name" value="His_Phos_1"/>
    <property type="match status" value="1"/>
</dbReference>
<evidence type="ECO:0000313" key="4">
    <source>
        <dbReference type="Proteomes" id="UP000078343"/>
    </source>
</evidence>
<sequence length="141" mass="15642">MSDLDATTPSIFLVRHGETEWTKNGRYTAITDIPLTAEGERQVESTTKQLVGPGRLIDPGRVAHVRVSPRRRAQQTFRLLFGDDSAEVADEKVALTEDFAEWGYGDYEGLVAEDIVRRRKPKAWTKPASIVSEGTGVKAAR</sequence>
<feature type="binding site" evidence="2">
    <location>
        <position position="72"/>
    </location>
    <ligand>
        <name>substrate</name>
    </ligand>
</feature>
<dbReference type="InterPro" id="IPR050275">
    <property type="entry name" value="PGM_Phosphatase"/>
</dbReference>
<dbReference type="OrthoDB" id="4818801at2759"/>
<name>A0A178ZEM6_9EURO</name>
<feature type="active site" description="Proton donor/acceptor" evidence="1">
    <location>
        <position position="101"/>
    </location>
</feature>
<dbReference type="GeneID" id="30011350"/>
<dbReference type="RefSeq" id="XP_018691459.1">
    <property type="nucleotide sequence ID" value="XM_018838691.1"/>
</dbReference>